<sequence length="426" mass="47993">MTSVQSEWFTKTLIRELLQLSFARSVKTKHYSNGGRILMADVILSRKRAGVLCTVDNSTEMTMNFRLRLNGEVLYKLWVTDVSRNKYPNCTFTGNGSNSNPYILTRRVNFVTNTEVASNCGMQMEISNQRYIWRVQTQKIANTIIGVDRLYILTCDFATATNTTVSASLYYNATVTRVIITPAIQSVRFDVRNVSGNVIQQANLREKVKLRLTFAPDPRSAQFQGAVYAYGVHGFRTSVSPTPNPDGTSTMLLDVNGCVLSNEVVFRVTNGFRQVYFDNDTYYTETSLFNVAYYKETKTLKFTTYIDFCFDRYNPDPKCFDFCAFHGMRRRRRNSDDDESVYSISTTLTIRVDEQPVKSDSEKSDYITLPDAALYSLVGVVGVVLILSCVLVVAIVIRKGRAVSDDSSSTASLSSRTSAKAKLTRI</sequence>
<comment type="caution">
    <text evidence="3">The sequence shown here is derived from an EMBL/GenBank/DDBJ whole genome shotgun (WGS) entry which is preliminary data.</text>
</comment>
<feature type="transmembrane region" description="Helical" evidence="1">
    <location>
        <begin position="373"/>
        <end position="397"/>
    </location>
</feature>
<reference evidence="3 4" key="1">
    <citation type="submission" date="2024-11" db="EMBL/GenBank/DDBJ databases">
        <title>Chromosome-level genome assembly of the freshwater bivalve Anodonta woodiana.</title>
        <authorList>
            <person name="Chen X."/>
        </authorList>
    </citation>
    <scope>NUCLEOTIDE SEQUENCE [LARGE SCALE GENOMIC DNA]</scope>
    <source>
        <strain evidence="3">MN2024</strain>
        <tissue evidence="3">Gills</tissue>
    </source>
</reference>
<evidence type="ECO:0000313" key="3">
    <source>
        <dbReference type="EMBL" id="KAL3869314.1"/>
    </source>
</evidence>
<accession>A0ABD3W606</accession>
<name>A0ABD3W606_SINWO</name>
<evidence type="ECO:0000313" key="4">
    <source>
        <dbReference type="Proteomes" id="UP001634394"/>
    </source>
</evidence>
<keyword evidence="1" id="KW-1133">Transmembrane helix</keyword>
<evidence type="ECO:0000259" key="2">
    <source>
        <dbReference type="PROSITE" id="PS51034"/>
    </source>
</evidence>
<feature type="domain" description="ZP" evidence="2">
    <location>
        <begin position="52"/>
        <end position="326"/>
    </location>
</feature>
<dbReference type="AlphaFoldDB" id="A0ABD3W606"/>
<evidence type="ECO:0000256" key="1">
    <source>
        <dbReference type="SAM" id="Phobius"/>
    </source>
</evidence>
<dbReference type="InterPro" id="IPR001507">
    <property type="entry name" value="ZP_dom"/>
</dbReference>
<keyword evidence="1" id="KW-0812">Transmembrane</keyword>
<dbReference type="Proteomes" id="UP001634394">
    <property type="component" value="Unassembled WGS sequence"/>
</dbReference>
<organism evidence="3 4">
    <name type="scientific">Sinanodonta woodiana</name>
    <name type="common">Chinese pond mussel</name>
    <name type="synonym">Anodonta woodiana</name>
    <dbReference type="NCBI Taxonomy" id="1069815"/>
    <lineage>
        <taxon>Eukaryota</taxon>
        <taxon>Metazoa</taxon>
        <taxon>Spiralia</taxon>
        <taxon>Lophotrochozoa</taxon>
        <taxon>Mollusca</taxon>
        <taxon>Bivalvia</taxon>
        <taxon>Autobranchia</taxon>
        <taxon>Heteroconchia</taxon>
        <taxon>Palaeoheterodonta</taxon>
        <taxon>Unionida</taxon>
        <taxon>Unionoidea</taxon>
        <taxon>Unionidae</taxon>
        <taxon>Unioninae</taxon>
        <taxon>Sinanodonta</taxon>
    </lineage>
</organism>
<keyword evidence="4" id="KW-1185">Reference proteome</keyword>
<proteinExistence type="predicted"/>
<gene>
    <name evidence="3" type="ORF">ACJMK2_042008</name>
</gene>
<dbReference type="EMBL" id="JBJQND010000008">
    <property type="protein sequence ID" value="KAL3869314.1"/>
    <property type="molecule type" value="Genomic_DNA"/>
</dbReference>
<dbReference type="PROSITE" id="PS51034">
    <property type="entry name" value="ZP_2"/>
    <property type="match status" value="1"/>
</dbReference>
<protein>
    <recommendedName>
        <fullName evidence="2">ZP domain-containing protein</fullName>
    </recommendedName>
</protein>
<keyword evidence="1" id="KW-0472">Membrane</keyword>